<dbReference type="AlphaFoldDB" id="A0A2A2M6C0"/>
<evidence type="ECO:0000313" key="2">
    <source>
        <dbReference type="Proteomes" id="UP000218796"/>
    </source>
</evidence>
<keyword evidence="2" id="KW-1185">Reference proteome</keyword>
<dbReference type="Proteomes" id="UP000218796">
    <property type="component" value="Unassembled WGS sequence"/>
</dbReference>
<organism evidence="1 2">
    <name type="scientific">Hafnia paralvei</name>
    <dbReference type="NCBI Taxonomy" id="546367"/>
    <lineage>
        <taxon>Bacteria</taxon>
        <taxon>Pseudomonadati</taxon>
        <taxon>Pseudomonadota</taxon>
        <taxon>Gammaproteobacteria</taxon>
        <taxon>Enterobacterales</taxon>
        <taxon>Hafniaceae</taxon>
        <taxon>Hafnia</taxon>
    </lineage>
</organism>
<name>A0A2A2M6C0_9GAMM</name>
<reference evidence="1 2" key="1">
    <citation type="submission" date="2017-08" db="EMBL/GenBank/DDBJ databases">
        <title>Draft Genome Sequence of Hafnia alvei CITHA-6 Isolated from Raw Bovine Milk.</title>
        <authorList>
            <person name="Culligan E.P."/>
            <person name="Mcsweeney A."/>
            <person name="O'Doherty C."/>
            <person name="Gleeson E."/>
            <person name="O'Riordan D."/>
            <person name="Sleator R.D."/>
        </authorList>
    </citation>
    <scope>NUCLEOTIDE SEQUENCE [LARGE SCALE GENOMIC DNA]</scope>
    <source>
        <strain evidence="1 2">CITHA-6</strain>
    </source>
</reference>
<protein>
    <submittedName>
        <fullName evidence="1">Uncharacterized protein</fullName>
    </submittedName>
</protein>
<comment type="caution">
    <text evidence="1">The sequence shown here is derived from an EMBL/GenBank/DDBJ whole genome shotgun (WGS) entry which is preliminary data.</text>
</comment>
<gene>
    <name evidence="1" type="ORF">CJD50_22610</name>
</gene>
<accession>A0A2A2M6C0</accession>
<evidence type="ECO:0000313" key="1">
    <source>
        <dbReference type="EMBL" id="PAV94089.1"/>
    </source>
</evidence>
<proteinExistence type="predicted"/>
<sequence>MRNLVASGRVNNREDVIRSLIGAGFDLIEVSEESITLCAPDEPEVTITLEGYLFSQRFQLNYSDDTGDLK</sequence>
<dbReference type="OrthoDB" id="5351104at2"/>
<dbReference type="EMBL" id="NQMS01000020">
    <property type="protein sequence ID" value="PAV94089.1"/>
    <property type="molecule type" value="Genomic_DNA"/>
</dbReference>